<evidence type="ECO:0000256" key="3">
    <source>
        <dbReference type="ARBA" id="ARBA00023125"/>
    </source>
</evidence>
<organism evidence="6 7">
    <name type="scientific">Pseudomarimonas arenosa</name>
    <dbReference type="NCBI Taxonomy" id="2774145"/>
    <lineage>
        <taxon>Bacteria</taxon>
        <taxon>Pseudomonadati</taxon>
        <taxon>Pseudomonadota</taxon>
        <taxon>Gammaproteobacteria</taxon>
        <taxon>Lysobacterales</taxon>
        <taxon>Lysobacteraceae</taxon>
        <taxon>Pseudomarimonas</taxon>
    </lineage>
</organism>
<keyword evidence="7" id="KW-1185">Reference proteome</keyword>
<dbReference type="GO" id="GO:0003677">
    <property type="term" value="F:DNA binding"/>
    <property type="evidence" value="ECO:0007669"/>
    <property type="project" value="UniProtKB-KW"/>
</dbReference>
<accession>A0AAW3ZK77</accession>
<gene>
    <name evidence="6" type="ORF">IFO71_08900</name>
</gene>
<evidence type="ECO:0000256" key="2">
    <source>
        <dbReference type="ARBA" id="ARBA00023082"/>
    </source>
</evidence>
<dbReference type="GO" id="GO:0016987">
    <property type="term" value="F:sigma factor activity"/>
    <property type="evidence" value="ECO:0007669"/>
    <property type="project" value="UniProtKB-KW"/>
</dbReference>
<dbReference type="RefSeq" id="WP_192029278.1">
    <property type="nucleotide sequence ID" value="NZ_JACYTR010000013.1"/>
</dbReference>
<feature type="domain" description="RNA polymerase sigma-70 region 2" evidence="5">
    <location>
        <begin position="64"/>
        <end position="122"/>
    </location>
</feature>
<proteinExistence type="predicted"/>
<keyword evidence="4" id="KW-0804">Transcription</keyword>
<keyword evidence="1" id="KW-0805">Transcription regulation</keyword>
<dbReference type="Proteomes" id="UP000613768">
    <property type="component" value="Unassembled WGS sequence"/>
</dbReference>
<evidence type="ECO:0000313" key="6">
    <source>
        <dbReference type="EMBL" id="MBD8525860.1"/>
    </source>
</evidence>
<evidence type="ECO:0000259" key="5">
    <source>
        <dbReference type="Pfam" id="PF04542"/>
    </source>
</evidence>
<dbReference type="InterPro" id="IPR014284">
    <property type="entry name" value="RNA_pol_sigma-70_dom"/>
</dbReference>
<dbReference type="InterPro" id="IPR013325">
    <property type="entry name" value="RNA_pol_sigma_r2"/>
</dbReference>
<keyword evidence="2" id="KW-0731">Sigma factor</keyword>
<protein>
    <submittedName>
        <fullName evidence="6">Sigma-70 family RNA polymerase sigma factor</fullName>
    </submittedName>
</protein>
<dbReference type="EMBL" id="JACYTR010000013">
    <property type="protein sequence ID" value="MBD8525860.1"/>
    <property type="molecule type" value="Genomic_DNA"/>
</dbReference>
<comment type="caution">
    <text evidence="6">The sequence shown here is derived from an EMBL/GenBank/DDBJ whole genome shotgun (WGS) entry which is preliminary data.</text>
</comment>
<evidence type="ECO:0000313" key="7">
    <source>
        <dbReference type="Proteomes" id="UP000613768"/>
    </source>
</evidence>
<dbReference type="SUPFAM" id="SSF88946">
    <property type="entry name" value="Sigma2 domain of RNA polymerase sigma factors"/>
    <property type="match status" value="1"/>
</dbReference>
<dbReference type="InterPro" id="IPR007627">
    <property type="entry name" value="RNA_pol_sigma70_r2"/>
</dbReference>
<dbReference type="InterPro" id="IPR039425">
    <property type="entry name" value="RNA_pol_sigma-70-like"/>
</dbReference>
<keyword evidence="3" id="KW-0238">DNA-binding</keyword>
<evidence type="ECO:0000256" key="4">
    <source>
        <dbReference type="ARBA" id="ARBA00023163"/>
    </source>
</evidence>
<name>A0AAW3ZK77_9GAMM</name>
<sequence length="220" mass="24654">MGFRSPTAGIGGQANLRLVASNPEAQSADGRRAHYAMLLQRVRSGDRIAESELVLALSEPLSVVLRQRAKGREGLEDLHQDALMAVLAAAREGRIEHPEALISYAIETAKLLALNAWRKQERQRTDADSEQIDRVAEPQASAWDTLSREQLRDNVRAVLSSLPNARDRAVLYSYYIEEQPSRTVQGQHALDSVQLGRVLHRARQRFLAMWKALRLDSPED</sequence>
<dbReference type="AlphaFoldDB" id="A0AAW3ZK77"/>
<dbReference type="Gene3D" id="1.10.1740.10">
    <property type="match status" value="1"/>
</dbReference>
<dbReference type="NCBIfam" id="TIGR02937">
    <property type="entry name" value="sigma70-ECF"/>
    <property type="match status" value="1"/>
</dbReference>
<dbReference type="PANTHER" id="PTHR43133:SF8">
    <property type="entry name" value="RNA POLYMERASE SIGMA FACTOR HI_1459-RELATED"/>
    <property type="match status" value="1"/>
</dbReference>
<evidence type="ECO:0000256" key="1">
    <source>
        <dbReference type="ARBA" id="ARBA00023015"/>
    </source>
</evidence>
<dbReference type="PANTHER" id="PTHR43133">
    <property type="entry name" value="RNA POLYMERASE ECF-TYPE SIGMA FACTO"/>
    <property type="match status" value="1"/>
</dbReference>
<dbReference type="Pfam" id="PF04542">
    <property type="entry name" value="Sigma70_r2"/>
    <property type="match status" value="1"/>
</dbReference>
<reference evidence="6 7" key="1">
    <citation type="submission" date="2020-09" db="EMBL/GenBank/DDBJ databases">
        <title>Pseudoxanthomonas sp. CAU 1598 isolated from sand of Yaerae Beach.</title>
        <authorList>
            <person name="Kim W."/>
        </authorList>
    </citation>
    <scope>NUCLEOTIDE SEQUENCE [LARGE SCALE GENOMIC DNA]</scope>
    <source>
        <strain evidence="6 7">CAU 1598</strain>
    </source>
</reference>
<dbReference type="GO" id="GO:0006352">
    <property type="term" value="P:DNA-templated transcription initiation"/>
    <property type="evidence" value="ECO:0007669"/>
    <property type="project" value="InterPro"/>
</dbReference>